<accession>A0A6C0LWK1</accession>
<name>A0A6C0LWK1_9ZZZZ</name>
<reference evidence="2" key="1">
    <citation type="journal article" date="2020" name="Nature">
        <title>Giant virus diversity and host interactions through global metagenomics.</title>
        <authorList>
            <person name="Schulz F."/>
            <person name="Roux S."/>
            <person name="Paez-Espino D."/>
            <person name="Jungbluth S."/>
            <person name="Walsh D.A."/>
            <person name="Denef V.J."/>
            <person name="McMahon K.D."/>
            <person name="Konstantinidis K.T."/>
            <person name="Eloe-Fadrosh E.A."/>
            <person name="Kyrpides N.C."/>
            <person name="Woyke T."/>
        </authorList>
    </citation>
    <scope>NUCLEOTIDE SEQUENCE</scope>
    <source>
        <strain evidence="2">GVMAG-S-1017745-26</strain>
    </source>
</reference>
<organism evidence="2">
    <name type="scientific">viral metagenome</name>
    <dbReference type="NCBI Taxonomy" id="1070528"/>
    <lineage>
        <taxon>unclassified sequences</taxon>
        <taxon>metagenomes</taxon>
        <taxon>organismal metagenomes</taxon>
    </lineage>
</organism>
<keyword evidence="1" id="KW-0175">Coiled coil</keyword>
<evidence type="ECO:0000313" key="2">
    <source>
        <dbReference type="EMBL" id="QHU35236.1"/>
    </source>
</evidence>
<feature type="coiled-coil region" evidence="1">
    <location>
        <begin position="188"/>
        <end position="215"/>
    </location>
</feature>
<feature type="coiled-coil region" evidence="1">
    <location>
        <begin position="581"/>
        <end position="611"/>
    </location>
</feature>
<evidence type="ECO:0000256" key="1">
    <source>
        <dbReference type="SAM" id="Coils"/>
    </source>
</evidence>
<dbReference type="EMBL" id="MN740584">
    <property type="protein sequence ID" value="QHU35236.1"/>
    <property type="molecule type" value="Genomic_DNA"/>
</dbReference>
<protein>
    <submittedName>
        <fullName evidence="2">Uncharacterized protein</fullName>
    </submittedName>
</protein>
<sequence>MKQTINLNTGSKRYITTKKGLEVLEKYDQKAGSSECGKYNNEPIKCHAHKTSNGTQCLYRKKGNDEGVCYKKSSRMTSDDELLMESDRRRSGSVSNQFKKSARNMFKKSLDKNKIFNISKNDRKILKNIKEEDKKQIIKHCIPCTEDNLNMEEWDNRDCDECIGEDETMKTYFDRHPEYSKSINKPNFLKFKQDRQKYEENIRNIQEEKIKQMELAHTKQLCKSCDSVSNIDSWDENSCTENCLEADEAFGYSNNTFKTRRETFKSNKINEENEKKIKLAVLRTKCEPCLDTNDISDWNKNNCDICLEEDLTDSFAEKNININLNTFTEMKKIFEKNEKLRLEKEQQVINEIKNKCEPCNSSNNINNWIDNDCDPCIGKDKILGLNDNTLKNKKSQLEIQNQKEIIRHAGELASKKAQCEPCLESNDINQWNDNNCKQCLDDKTEEALQLSNGFLQNKLIKLEKEQKKREHEKKVFLATQKAQCEPCYNSTDKQQWEENNCEPCLEADEAFGQSKGYMSNKKEQFVKNHNKIQKEREIKLATQKAQCEPCLNSDSIEYWNEKECSNCSDADESLGLEKGTLLSLKSNLEEKKKAKDDKHKENLKNKKLKCEPCYNSTNKEDWDKEDCDQCLDADEAFGQNIGYMKEIKKNLVKKYLNDQLTKQLRLKEKEMTCEPCLSINNIEEWNSNNCDLCIDDETSEIFNLNRLDIEEYKNSLVEKDKKNKEEEELRKVTVRAKCEPCINSEDIDNWKTLNCDECLNSDLDINQNNGFMSSKKDSLVTKRMEEKLAEKIQREESLAKCNPCIEVSDINEWNNLNCDQCLENNDWVLKENIHVRNTKDDNSDCDKSWCLECAGLECKNNNCVSPNSNTPDFHYTPNTVKKRLKNNKKSRKNCKKERIRTFSELKTHFEKMEELRLEEEELTKRKQLEEICSTCTNSENIDSWNSNDCDQCIGQEEKYDSNLESGQIEIIKNKLEEKKRLELETEEILAKCSNCGTENQSIDDWNDKDCDYCIDKDDVIYNNNPNKGLWKIGNPLPKGYNTLEMYKKSRQDWEDNRKKNKSQCDPCLLSENIENWETNNCDQCLDMEKEYDNDLEEGGIRQYKNDLIKEKQTRDEVEKVGLVCKDKCSDQISIDQWNKNDCDYCIDKDEIMMAHYNSSPGWKPGDDIPDDYQTFKNYKKSRQDWEDKAKILNAKCSPCLESNDLSNWEDNNCDQCIDEEKNYYSDLELGDINKFKNKLIHEENQRRLQEELEEKRKRCSPCKSVDSMNDWDRNDCDLCLTDDNLLSLEANTLLAKKMDLQIEKHKNDKRKMRTETDNKRIRKLYSLPVN</sequence>
<proteinExistence type="predicted"/>